<dbReference type="InterPro" id="IPR023157">
    <property type="entry name" value="AGR-C-984p-like_sf"/>
</dbReference>
<dbReference type="Proteomes" id="UP000287168">
    <property type="component" value="Unassembled WGS sequence"/>
</dbReference>
<name>A0A444ME33_9RHOB</name>
<keyword evidence="2" id="KW-1185">Reference proteome</keyword>
<gene>
    <name evidence="1" type="ORF">EP867_06245</name>
</gene>
<evidence type="ECO:0000313" key="2">
    <source>
        <dbReference type="Proteomes" id="UP000287168"/>
    </source>
</evidence>
<protein>
    <submittedName>
        <fullName evidence="1">DUF1217 domain-containing protein</fullName>
    </submittedName>
</protein>
<comment type="caution">
    <text evidence="1">The sequence shown here is derived from an EMBL/GenBank/DDBJ whole genome shotgun (WGS) entry which is preliminary data.</text>
</comment>
<sequence length="259" mass="28601">MINTSSLPAALALKLVTSKRESFEASIRKDVVNAREIKAFEERIASITSVDDLVKDYQVYAFVMKAHGLENQMFGKAMMKKVLVSDPAEKGALVNRLTDKRFREIRNTLEFGSDGSAPAKFKDPDWRKALVDTYVTQKLMESQLEQNEPVGVVLHMQRKAPGITSWYNVLADTKAQDFFYTALGLPQSLKTSDVDKQAATLAKRFDLEKLQDPAELSKLISRYTALAGSGTASSGSSNPIVQLVSGGGARISRRSTFQD</sequence>
<dbReference type="RefSeq" id="WP_128487340.1">
    <property type="nucleotide sequence ID" value="NZ_JBHLXB010000088.1"/>
</dbReference>
<dbReference type="AlphaFoldDB" id="A0A444ME33"/>
<evidence type="ECO:0000313" key="1">
    <source>
        <dbReference type="EMBL" id="RWY43077.1"/>
    </source>
</evidence>
<dbReference type="OrthoDB" id="7824597at2"/>
<dbReference type="Gene3D" id="1.10.3700.10">
    <property type="entry name" value="AGR C 984p-like"/>
    <property type="match status" value="1"/>
</dbReference>
<reference evidence="1 2" key="1">
    <citation type="journal article" date="2015" name="Int. J. Syst. Evol. Microbiol.">
        <title>Gemmobacter intermedius sp. nov., isolated from a white stork (Ciconia ciconia).</title>
        <authorList>
            <person name="Kampfer P."/>
            <person name="Jerzak L."/>
            <person name="Wilharm G."/>
            <person name="Golke J."/>
            <person name="Busse H.J."/>
            <person name="Glaeser S.P."/>
        </authorList>
    </citation>
    <scope>NUCLEOTIDE SEQUENCE [LARGE SCALE GENOMIC DNA]</scope>
    <source>
        <strain evidence="1 2">119/4</strain>
    </source>
</reference>
<dbReference type="Pfam" id="PF06748">
    <property type="entry name" value="DUF1217"/>
    <property type="match status" value="1"/>
</dbReference>
<proteinExistence type="predicted"/>
<dbReference type="SUPFAM" id="SSF158837">
    <property type="entry name" value="AGR C 984p-like"/>
    <property type="match status" value="1"/>
</dbReference>
<dbReference type="EMBL" id="SBLC01000006">
    <property type="protein sequence ID" value="RWY43077.1"/>
    <property type="molecule type" value="Genomic_DNA"/>
</dbReference>
<organism evidence="1 2">
    <name type="scientific">Falsigemmobacter intermedius</name>
    <dbReference type="NCBI Taxonomy" id="1553448"/>
    <lineage>
        <taxon>Bacteria</taxon>
        <taxon>Pseudomonadati</taxon>
        <taxon>Pseudomonadota</taxon>
        <taxon>Alphaproteobacteria</taxon>
        <taxon>Rhodobacterales</taxon>
        <taxon>Paracoccaceae</taxon>
        <taxon>Falsigemmobacter</taxon>
    </lineage>
</organism>
<dbReference type="InterPro" id="IPR010626">
    <property type="entry name" value="DUF1217"/>
</dbReference>
<accession>A0A444ME33</accession>